<evidence type="ECO:0000313" key="1">
    <source>
        <dbReference type="EMBL" id="QUS39532.1"/>
    </source>
</evidence>
<name>A0ABX8A8F9_9BRAD</name>
<dbReference type="EMBL" id="CP036498">
    <property type="protein sequence ID" value="QUS39532.1"/>
    <property type="molecule type" value="Genomic_DNA"/>
</dbReference>
<reference evidence="1 2" key="1">
    <citation type="submission" date="2019-02" db="EMBL/GenBank/DDBJ databases">
        <title>Emended description of the genus Rhodopseudomonas and description of Rhodopseudomonas albus sp. nov., a non-phototrophic, heavy-metal-tolerant bacterium isolated from garden soil.</title>
        <authorList>
            <person name="Bao Z."/>
            <person name="Cao W.W."/>
            <person name="Sato Y."/>
            <person name="Nishizawa T."/>
            <person name="Zhao J."/>
            <person name="Guo Y."/>
            <person name="Ohta H."/>
        </authorList>
    </citation>
    <scope>NUCLEOTIDE SEQUENCE [LARGE SCALE GENOMIC DNA]</scope>
    <source>
        <strain evidence="1 2">SK50-23</strain>
    </source>
</reference>
<organism evidence="1 2">
    <name type="scientific">Tardiphaga alba</name>
    <dbReference type="NCBI Taxonomy" id="340268"/>
    <lineage>
        <taxon>Bacteria</taxon>
        <taxon>Pseudomonadati</taxon>
        <taxon>Pseudomonadota</taxon>
        <taxon>Alphaproteobacteria</taxon>
        <taxon>Hyphomicrobiales</taxon>
        <taxon>Nitrobacteraceae</taxon>
        <taxon>Tardiphaga</taxon>
    </lineage>
</organism>
<proteinExistence type="predicted"/>
<dbReference type="Proteomes" id="UP000682843">
    <property type="component" value="Chromosome"/>
</dbReference>
<keyword evidence="2" id="KW-1185">Reference proteome</keyword>
<evidence type="ECO:0000313" key="2">
    <source>
        <dbReference type="Proteomes" id="UP000682843"/>
    </source>
</evidence>
<dbReference type="RefSeq" id="WP_211913077.1">
    <property type="nucleotide sequence ID" value="NZ_CP036498.1"/>
</dbReference>
<protein>
    <recommendedName>
        <fullName evidence="3">Translation initiation factor IF-2 N-terminal domain-containing protein</fullName>
    </recommendedName>
</protein>
<gene>
    <name evidence="1" type="ORF">RPMA_12320</name>
</gene>
<evidence type="ECO:0008006" key="3">
    <source>
        <dbReference type="Google" id="ProtNLM"/>
    </source>
</evidence>
<accession>A0ABX8A8F9</accession>
<sequence>MAATGMAVSQICDRLNLTVESIVGAASSHGIKIARHTAAEQEEIRARLRANGTIKKRKQRQKHKTVDETRLAAGLPAASKTSPAYRNQLPGIGERTKTELRAMLAEAARNTAEMSV</sequence>